<dbReference type="PANTHER" id="PTHR33710">
    <property type="entry name" value="BNAC02G09200D PROTEIN"/>
    <property type="match status" value="1"/>
</dbReference>
<comment type="caution">
    <text evidence="1">The sequence shown here is derived from an EMBL/GenBank/DDBJ whole genome shotgun (WGS) entry which is preliminary data.</text>
</comment>
<sequence length="791" mass="91930">MVKKLNEIWFGLYKLRVKMADRPQKQFSRQPKVPDVENVMRKKSSMTRLVQLGQSYAKAIVGKMPRLQCDENKEDGSSEKKNVQEKMVGCIQEPDEEIIIDFVPTEEETQWLEGGMVAVLKSLMSLTSMQEKKGCGWRPIDGESLENSRRDGDFGHYKENRMVNDNGLLKDNGLLNDNGLVDVNRSSVNVIEISFSKKPKDSSLKDVSRDEERKAADLSSKRHRKVAECYREEVVEVWKKQADWAKGSESLFDGCIAYRNLVIQWEINMQEVKKIISIEGRPGMQFEGTEKEVESKLFKLEERDHIKRQNWGLGSMEEEGVGKFSMGRKTRFSISTGDQIGRDEGGRWLLARDFNVVSCIEERRGRTRERADMKDFDVFIETAGLVAIKLANRKFTWYRPNGTAMSRLDRILITVEMSNMGGEWVQQGLKRTISDHCAIVLKTRATYWGPKPFRVLDAWQHHPEFRKVVEDKWNEIVMDGFAGYKCLQKLKLLKQFLKGWNKEVFGDIKAQFQHAVNTVTQLDMKNEKVALEEEELEERQQGFHALWDIMRKREAIWKQKSRSNWAKWGDANTRFFHKIANGRKAHNNIAGPLCDGRWIKEPEVMTTWLERPFSMEEIEEGLKSYEGTKALGSNGYNFSFIKYTWSCMKKDFVRFFEEFHQNGRWIKRATSVLHCGVGEIPFMYLGMPIGGKNGSNKMWDLVLHKFQAKLAIWNLKNMLVKGFRWVVGDGSPVGFWKAVWVGEKILRDLCPRLFQLAVHKYGLVSEMGVWEEGSWKWNIAWRRGRQGRERD</sequence>
<evidence type="ECO:0008006" key="3">
    <source>
        <dbReference type="Google" id="ProtNLM"/>
    </source>
</evidence>
<dbReference type="PANTHER" id="PTHR33710:SF64">
    <property type="entry name" value="ENDONUCLEASE_EXONUCLEASE_PHOSPHATASE DOMAIN-CONTAINING PROTEIN"/>
    <property type="match status" value="1"/>
</dbReference>
<accession>A0AAV5LDD6</accession>
<reference evidence="1 2" key="1">
    <citation type="journal article" date="2021" name="Commun. Biol.">
        <title>The genome of Shorea leprosula (Dipterocarpaceae) highlights the ecological relevance of drought in aseasonal tropical rainforests.</title>
        <authorList>
            <person name="Ng K.K.S."/>
            <person name="Kobayashi M.J."/>
            <person name="Fawcett J.A."/>
            <person name="Hatakeyama M."/>
            <person name="Paape T."/>
            <person name="Ng C.H."/>
            <person name="Ang C.C."/>
            <person name="Tnah L.H."/>
            <person name="Lee C.T."/>
            <person name="Nishiyama T."/>
            <person name="Sese J."/>
            <person name="O'Brien M.J."/>
            <person name="Copetti D."/>
            <person name="Mohd Noor M.I."/>
            <person name="Ong R.C."/>
            <person name="Putra M."/>
            <person name="Sireger I.Z."/>
            <person name="Indrioko S."/>
            <person name="Kosugi Y."/>
            <person name="Izuno A."/>
            <person name="Isagi Y."/>
            <person name="Lee S.L."/>
            <person name="Shimizu K.K."/>
        </authorList>
    </citation>
    <scope>NUCLEOTIDE SEQUENCE [LARGE SCALE GENOMIC DNA]</scope>
    <source>
        <strain evidence="1">214</strain>
    </source>
</reference>
<name>A0AAV5LDD6_9ROSI</name>
<dbReference type="Gene3D" id="3.60.10.10">
    <property type="entry name" value="Endonuclease/exonuclease/phosphatase"/>
    <property type="match status" value="1"/>
</dbReference>
<organism evidence="1 2">
    <name type="scientific">Rubroshorea leprosula</name>
    <dbReference type="NCBI Taxonomy" id="152421"/>
    <lineage>
        <taxon>Eukaryota</taxon>
        <taxon>Viridiplantae</taxon>
        <taxon>Streptophyta</taxon>
        <taxon>Embryophyta</taxon>
        <taxon>Tracheophyta</taxon>
        <taxon>Spermatophyta</taxon>
        <taxon>Magnoliopsida</taxon>
        <taxon>eudicotyledons</taxon>
        <taxon>Gunneridae</taxon>
        <taxon>Pentapetalae</taxon>
        <taxon>rosids</taxon>
        <taxon>malvids</taxon>
        <taxon>Malvales</taxon>
        <taxon>Dipterocarpaceae</taxon>
        <taxon>Rubroshorea</taxon>
    </lineage>
</organism>
<dbReference type="Proteomes" id="UP001054252">
    <property type="component" value="Unassembled WGS sequence"/>
</dbReference>
<dbReference type="SUPFAM" id="SSF56219">
    <property type="entry name" value="DNase I-like"/>
    <property type="match status" value="1"/>
</dbReference>
<evidence type="ECO:0000313" key="2">
    <source>
        <dbReference type="Proteomes" id="UP001054252"/>
    </source>
</evidence>
<dbReference type="AlphaFoldDB" id="A0AAV5LDD6"/>
<dbReference type="InterPro" id="IPR036691">
    <property type="entry name" value="Endo/exonu/phosph_ase_sf"/>
</dbReference>
<protein>
    <recommendedName>
        <fullName evidence="3">Reverse transcriptase</fullName>
    </recommendedName>
</protein>
<keyword evidence="2" id="KW-1185">Reference proteome</keyword>
<gene>
    <name evidence="1" type="ORF">SLEP1_g43564</name>
</gene>
<proteinExistence type="predicted"/>
<evidence type="ECO:0000313" key="1">
    <source>
        <dbReference type="EMBL" id="GKV35263.1"/>
    </source>
</evidence>
<dbReference type="EMBL" id="BPVZ01000110">
    <property type="protein sequence ID" value="GKV35263.1"/>
    <property type="molecule type" value="Genomic_DNA"/>
</dbReference>